<feature type="compositionally biased region" description="Basic and acidic residues" evidence="1">
    <location>
        <begin position="189"/>
        <end position="198"/>
    </location>
</feature>
<evidence type="ECO:0000313" key="3">
    <source>
        <dbReference type="RefSeq" id="XP_072620689.1"/>
    </source>
</evidence>
<proteinExistence type="predicted"/>
<evidence type="ECO:0000256" key="1">
    <source>
        <dbReference type="SAM" id="MobiDB-lite"/>
    </source>
</evidence>
<feature type="compositionally biased region" description="Pro residues" evidence="1">
    <location>
        <begin position="48"/>
        <end position="57"/>
    </location>
</feature>
<feature type="compositionally biased region" description="Basic and acidic residues" evidence="1">
    <location>
        <begin position="32"/>
        <end position="47"/>
    </location>
</feature>
<feature type="compositionally biased region" description="Low complexity" evidence="1">
    <location>
        <begin position="204"/>
        <end position="214"/>
    </location>
</feature>
<dbReference type="GeneID" id="140599738"/>
<feature type="compositionally biased region" description="Pro residues" evidence="1">
    <location>
        <begin position="178"/>
        <end position="187"/>
    </location>
</feature>
<feature type="region of interest" description="Disordered" evidence="1">
    <location>
        <begin position="1"/>
        <end position="109"/>
    </location>
</feature>
<gene>
    <name evidence="3" type="primary">LOC140599738</name>
</gene>
<organism evidence="2 3">
    <name type="scientific">Vulpes vulpes</name>
    <name type="common">Red fox</name>
    <dbReference type="NCBI Taxonomy" id="9627"/>
    <lineage>
        <taxon>Eukaryota</taxon>
        <taxon>Metazoa</taxon>
        <taxon>Chordata</taxon>
        <taxon>Craniata</taxon>
        <taxon>Vertebrata</taxon>
        <taxon>Euteleostomi</taxon>
        <taxon>Mammalia</taxon>
        <taxon>Eutheria</taxon>
        <taxon>Laurasiatheria</taxon>
        <taxon>Carnivora</taxon>
        <taxon>Caniformia</taxon>
        <taxon>Canidae</taxon>
        <taxon>Vulpes</taxon>
    </lineage>
</organism>
<dbReference type="RefSeq" id="XP_072620689.1">
    <property type="nucleotide sequence ID" value="XM_072764588.1"/>
</dbReference>
<feature type="compositionally biased region" description="Gly residues" evidence="1">
    <location>
        <begin position="217"/>
        <end position="235"/>
    </location>
</feature>
<keyword evidence="2" id="KW-1185">Reference proteome</keyword>
<protein>
    <recommendedName>
        <fullName evidence="4">Basic proline-rich protein-like</fullName>
    </recommendedName>
</protein>
<feature type="region of interest" description="Disordered" evidence="1">
    <location>
        <begin position="166"/>
        <end position="235"/>
    </location>
</feature>
<sequence>MTHVGRTGCAPGAPPPGLAASPAPAGGAGGPQRREHLQNKASGRDRASPPPPPPPPRGSRAADPEPTGAARRPSGAPGDDCARRPGSGGGGGLRSAKLPPTPTSIPTAPARSLCLPVVLLLFRPPELSLSPWEGGLALPTLAAGGAGDRALQRSCYGLPGRLPWVTGPRPAGSLPASQSPPQPPPAERPGGRRRERACAGRGAGECARAAGAPQPTGGRGCSGGSAAAGGEGAQL</sequence>
<evidence type="ECO:0000313" key="2">
    <source>
        <dbReference type="Proteomes" id="UP001652641"/>
    </source>
</evidence>
<evidence type="ECO:0008006" key="4">
    <source>
        <dbReference type="Google" id="ProtNLM"/>
    </source>
</evidence>
<accession>A0ABM5B0W4</accession>
<reference evidence="3" key="1">
    <citation type="submission" date="2025-08" db="UniProtKB">
        <authorList>
            <consortium name="RefSeq"/>
        </authorList>
    </citation>
    <scope>IDENTIFICATION</scope>
    <source>
        <tissue evidence="3">Cell line</tissue>
    </source>
</reference>
<dbReference type="Proteomes" id="UP001652641">
    <property type="component" value="Chromosome 7"/>
</dbReference>
<name>A0ABM5B0W4_VULVU</name>